<dbReference type="Pfam" id="PF00740">
    <property type="entry name" value="VP1_2"/>
    <property type="match status" value="1"/>
</dbReference>
<dbReference type="InterPro" id="IPR001403">
    <property type="entry name" value="Parvovirus_coat"/>
</dbReference>
<dbReference type="SUPFAM" id="SSF88645">
    <property type="entry name" value="ssDNA viruses"/>
    <property type="match status" value="1"/>
</dbReference>
<dbReference type="Gene3D" id="2.170.30.10">
    <property type="entry name" value="Parvovirus coat protein VP1/VP2"/>
    <property type="match status" value="1"/>
</dbReference>
<evidence type="ECO:0000256" key="13">
    <source>
        <dbReference type="ARBA" id="ARBA00023296"/>
    </source>
</evidence>
<dbReference type="GO" id="GO:0005198">
    <property type="term" value="F:structural molecule activity"/>
    <property type="evidence" value="ECO:0007669"/>
    <property type="project" value="InterPro"/>
</dbReference>
<dbReference type="InterPro" id="IPR036952">
    <property type="entry name" value="VP1/VP2"/>
</dbReference>
<protein>
    <recommendedName>
        <fullName evidence="3">Capsid protein VP1</fullName>
    </recommendedName>
    <alternativeName>
        <fullName evidence="14">Coat protein VP1</fullName>
    </alternativeName>
</protein>
<evidence type="ECO:0000256" key="15">
    <source>
        <dbReference type="SAM" id="MobiDB-lite"/>
    </source>
</evidence>
<dbReference type="GO" id="GO:0019062">
    <property type="term" value="P:virion attachment to host cell"/>
    <property type="evidence" value="ECO:0007669"/>
    <property type="project" value="UniProtKB-KW"/>
</dbReference>
<keyword evidence="13" id="KW-1160">Virus entry into host cell</keyword>
<keyword evidence="5" id="KW-0167">Capsid protein</keyword>
<evidence type="ECO:0000313" key="18">
    <source>
        <dbReference type="EMBL" id="CAE47434.1"/>
    </source>
</evidence>
<evidence type="ECO:0000256" key="4">
    <source>
        <dbReference type="ARBA" id="ARBA00022431"/>
    </source>
</evidence>
<keyword evidence="6" id="KW-1165">Clathrin-mediated endocytosis of virus by host</keyword>
<evidence type="ECO:0000256" key="6">
    <source>
        <dbReference type="ARBA" id="ARBA00022570"/>
    </source>
</evidence>
<dbReference type="GO" id="GO:0039615">
    <property type="term" value="C:T=1 icosahedral viral capsid"/>
    <property type="evidence" value="ECO:0007669"/>
    <property type="project" value="UniProtKB-KW"/>
</dbReference>
<dbReference type="GO" id="GO:0140267">
    <property type="term" value="P:symbiont entry into host cell via permeabilization of host membrane"/>
    <property type="evidence" value="ECO:0007669"/>
    <property type="project" value="UniProtKB-KW"/>
</dbReference>
<evidence type="ECO:0000256" key="5">
    <source>
        <dbReference type="ARBA" id="ARBA00022561"/>
    </source>
</evidence>
<keyword evidence="7" id="KW-0945">Host-virus interaction</keyword>
<organismHost>
    <name type="scientific">Felis catus</name>
    <name type="common">Cat</name>
    <name type="synonym">Felis silvestris catus</name>
    <dbReference type="NCBI Taxonomy" id="9685"/>
</organismHost>
<keyword evidence="8" id="KW-1162">Viral penetration into host cytoplasm</keyword>
<evidence type="ECO:0000256" key="2">
    <source>
        <dbReference type="ARBA" id="ARBA00005398"/>
    </source>
</evidence>
<evidence type="ECO:0000256" key="7">
    <source>
        <dbReference type="ARBA" id="ARBA00022581"/>
    </source>
</evidence>
<feature type="domain" description="Coat protein VP1/VP2 Parvovirus" evidence="16">
    <location>
        <begin position="197"/>
        <end position="720"/>
    </location>
</feature>
<evidence type="ECO:0000256" key="3">
    <source>
        <dbReference type="ARBA" id="ARBA00018984"/>
    </source>
</evidence>
<evidence type="ECO:0000256" key="11">
    <source>
        <dbReference type="ARBA" id="ARBA00022844"/>
    </source>
</evidence>
<comment type="subcellular location">
    <subcellularLocation>
        <location evidence="1">Virion</location>
    </subcellularLocation>
</comment>
<evidence type="ECO:0000256" key="1">
    <source>
        <dbReference type="ARBA" id="ARBA00004328"/>
    </source>
</evidence>
<dbReference type="EMBL" id="AJ564427">
    <property type="protein sequence ID" value="CAE47434.1"/>
    <property type="molecule type" value="Genomic_DNA"/>
</dbReference>
<dbReference type="InterPro" id="IPR013607">
    <property type="entry name" value="Phospholipase_A2-like"/>
</dbReference>
<feature type="compositionally biased region" description="Gly residues" evidence="15">
    <location>
        <begin position="190"/>
        <end position="207"/>
    </location>
</feature>
<keyword evidence="10" id="KW-1161">Viral attachment to host cell</keyword>
<dbReference type="InterPro" id="IPR016184">
    <property type="entry name" value="Capsid/spike_ssDNA_virus"/>
</dbReference>
<keyword evidence="4" id="KW-1140">T=1 icosahedral capsid protein</keyword>
<feature type="region of interest" description="Disordered" evidence="15">
    <location>
        <begin position="119"/>
        <end position="144"/>
    </location>
</feature>
<feature type="domain" description="Phospholipase A2-like" evidence="17">
    <location>
        <begin position="35"/>
        <end position="113"/>
    </location>
</feature>
<evidence type="ECO:0000256" key="12">
    <source>
        <dbReference type="ARBA" id="ARBA00022890"/>
    </source>
</evidence>
<reference evidence="18" key="1">
    <citation type="submission" date="2003-05" db="EMBL/GenBank/DDBJ databases">
        <title>Strain Identification and Characterization of Canine Parvovirus strains of Indian Origin (studies on vp I/vp IIgene).</title>
        <authorList>
            <person name="Rastogi A.K."/>
        </authorList>
    </citation>
    <scope>NUCLEOTIDE SEQUENCE</scope>
    <source>
        <strain evidence="18">CPV2a</strain>
    </source>
</reference>
<gene>
    <name evidence="18" type="primary">vp</name>
</gene>
<evidence type="ECO:0000256" key="10">
    <source>
        <dbReference type="ARBA" id="ARBA00022804"/>
    </source>
</evidence>
<proteinExistence type="inferred from homology"/>
<keyword evidence="9" id="KW-1173">Viral penetration via permeabilization of host membrane</keyword>
<feature type="region of interest" description="Disordered" evidence="15">
    <location>
        <begin position="165"/>
        <end position="208"/>
    </location>
</feature>
<sequence>MAPPAKRARRGKGVLVKWGEGKDLITQLSMCFFIGLVPPGYKYLGPGNSLDQGEPTNPSDAAAKEHDEAYAAYLRSGKNPYLYFSPADQRFIDQTKDAKDWGGKIGHYFFRAKKAIAPVLTDTPDHPSTSRPTKPTKRSKPPPHIFINLAKKKKAGAGQVKRDNLAPMSDGAVQPDGGQPAVRNERATGSGNGSGGGGGGGSGGVGISTGTFNNQTEFKFLENGWVEITANSSRLVHLNMPESENYRRVVVNNLDKTAVNGNMALDDTHAQIVTPWSLVDANAWGVWFNPGDWQLIVNTMSELHLVSFEQEIFNVVLKTVSESATQPPTKVYNNDLTASLMVALDSNNTMPFTPAAMRSETLGFYPWKPTIPTPWRYYFQWDRTLIPSHTGTSGTPTNIYHGTDPDDVQFYTIENSVPVHLLRTGDEFATGTFFFDCKPCRLTHTWQTNRALGLPPFLNSLPQAEGGTNFGYIGVQQDKRRGVTQMGNTNYITEATIMRPAEVGYSAPYYSFEASTQGPFKTPIAAGRGGAQTDENQAADGDPRYAFGRQHGQKTTTTGETPERFTYIAHQDTGRYPEGDWIQNINFNLPVTNDNVLLPTDPIGGKAGINYTNIFNTYGPLTALNNVPPVYPNGQIWDKEFDTDLKPRLHVNAPFVCQNNCPGQLFVKVAPNLTNEYDPDASANMSRIVTYSDFWWKGKLVFKAKLRASHTWNPIQQMSINVDNQFNYVPSNIGGMKIVYEKSQLAPRKLY</sequence>
<evidence type="ECO:0000256" key="8">
    <source>
        <dbReference type="ARBA" id="ARBA00022595"/>
    </source>
</evidence>
<evidence type="ECO:0000259" key="17">
    <source>
        <dbReference type="Pfam" id="PF08398"/>
    </source>
</evidence>
<evidence type="ECO:0000259" key="16">
    <source>
        <dbReference type="Pfam" id="PF00740"/>
    </source>
</evidence>
<dbReference type="Pfam" id="PF08398">
    <property type="entry name" value="Phospholip_A2_4"/>
    <property type="match status" value="1"/>
</dbReference>
<accession>Q70M73</accession>
<dbReference type="GO" id="GO:0075512">
    <property type="term" value="P:clathrin-dependent endocytosis of virus by host cell"/>
    <property type="evidence" value="ECO:0007669"/>
    <property type="project" value="UniProtKB-KW"/>
</dbReference>
<keyword evidence="11" id="KW-0946">Virion</keyword>
<name>Q70M73_PAVC</name>
<comment type="similarity">
    <text evidence="2">Belongs to the parvoviridae capsid protein family.</text>
</comment>
<organism evidence="18">
    <name type="scientific">Canine parvovirus type 2</name>
    <name type="common">CPV-2</name>
    <dbReference type="NCBI Taxonomy" id="10788"/>
    <lineage>
        <taxon>Viruses</taxon>
        <taxon>Monodnaviria</taxon>
        <taxon>Shotokuvirae</taxon>
        <taxon>Cossaviricota</taxon>
        <taxon>Quintoviricetes</taxon>
        <taxon>Piccovirales</taxon>
        <taxon>Parvoviridae</taxon>
        <taxon>Parvovirinae</taxon>
        <taxon>Protoparvovirus</taxon>
        <taxon>Protoparvovirus carnivoran1</taxon>
    </lineage>
</organism>
<organismHost>
    <name type="scientific">Canis lupus familiaris</name>
    <name type="common">Dog</name>
    <name type="synonym">Canis familiaris</name>
    <dbReference type="NCBI Taxonomy" id="9615"/>
</organismHost>
<evidence type="ECO:0000256" key="9">
    <source>
        <dbReference type="ARBA" id="ARBA00022648"/>
    </source>
</evidence>
<evidence type="ECO:0000256" key="14">
    <source>
        <dbReference type="ARBA" id="ARBA00030227"/>
    </source>
</evidence>
<keyword evidence="12" id="KW-1164">Virus endocytosis by host</keyword>